<keyword evidence="1" id="KW-0479">Metal-binding</keyword>
<evidence type="ECO:0000313" key="5">
    <source>
        <dbReference type="EMBL" id="SPQ98417.1"/>
    </source>
</evidence>
<feature type="region of interest" description="Disordered" evidence="3">
    <location>
        <begin position="821"/>
        <end position="858"/>
    </location>
</feature>
<dbReference type="InterPro" id="IPR001841">
    <property type="entry name" value="Znf_RING"/>
</dbReference>
<accession>A0A3P3YE07</accession>
<dbReference type="PROSITE" id="PS50089">
    <property type="entry name" value="ZF_RING_2"/>
    <property type="match status" value="1"/>
</dbReference>
<evidence type="ECO:0000256" key="2">
    <source>
        <dbReference type="SAM" id="Coils"/>
    </source>
</evidence>
<dbReference type="Gene3D" id="3.30.40.10">
    <property type="entry name" value="Zinc/RING finger domain, C3HC4 (zinc finger)"/>
    <property type="match status" value="1"/>
</dbReference>
<sequence>MPGADEPIVQLLEVSLGACSAPADLARFVVVVAGAEPVEVVLDDGRWSLDGGSQSSPVYIPVGADVAQVVVQVWSTKSGNVPAASVAIPLQSIAIGQSTTVPVQWAAESDASRCSVIASKARAFQPNRFPSDLQWNPAPDPVAEVDIFVYRATNVDVDATTELAVLARAPGFTQASTGSMKVNRYRGLVSNKWVKLLPEQGAATATTGNGSLQLSLVPPMASAAPAVAFAPVPWSMVSPAVQCNLIIPSQGSSASLFVSVTPTQKQPGELSLLQRNAHLAKVVYNIRSISGLATAETVFITVYLCTNIEDYRRKVLESRNLWPPFPFARLEPTSSTLSGGDTLSPRIRVTDEITKDRFSAIAQSVTLFDREDIVFGPATVALAELYTNPTPPDNSFRFIGYASVPVADLSSPRKTAIVGTTASLEWAVTTYRSASAPVPASESTLPAAQPPAANIVSTRRPFKVMHIIRSPKAVAVESTRIADLQNQLADAKQQLKVEMETRAKAAHDLEAKVDALRTLGLEIIDLRRVCEQLRNENRSLTSRLNEYTSLEKSSIAHAPEDTPSNVAALRTLLLRARHEIAVEKQGRSEALRKVERMSKQVEAARQTQRNFAKLREAHAAQSACLRSVQDDRKRIDKFHKTIETQESVIEQLEALLRAAAPSDDSRAEGTTKHADPQAQARALAAEARCQALEAELQSAADLYGRDVSALKAEILMLKATLPDPDLPSDGDPNDEFVSSPRSTTARGMLPGHERTYVGRSSFWMWVSCARVAMQCSQGRLAGDLNADDPPDLILQLQHLVDVGKQAGLLLQALQSVPVIAPASPGQARPSTSSSAEREPGTCNPVNDGPHDAEGDPASPEMDIFDDECIWTKSQLKRSMFGGEVSAADADAIQAHLDRASPLFEPSTDCAVCLLEKDDGAHPALFRLPCCSIEVHLACINRCLGSRGIQNVCPACRAQVPDDVARAVLAAFKANKRARGKRRR</sequence>
<name>A0A3P3YE07_PLABS</name>
<dbReference type="InterPro" id="IPR013083">
    <property type="entry name" value="Znf_RING/FYVE/PHD"/>
</dbReference>
<feature type="region of interest" description="Disordered" evidence="3">
    <location>
        <begin position="723"/>
        <end position="747"/>
    </location>
</feature>
<keyword evidence="1" id="KW-0862">Zinc</keyword>
<reference evidence="5 6" key="1">
    <citation type="submission" date="2018-03" db="EMBL/GenBank/DDBJ databases">
        <authorList>
            <person name="Fogelqvist J."/>
        </authorList>
    </citation>
    <scope>NUCLEOTIDE SEQUENCE [LARGE SCALE GENOMIC DNA]</scope>
</reference>
<dbReference type="EMBL" id="OVEO01000009">
    <property type="protein sequence ID" value="SPQ98417.1"/>
    <property type="molecule type" value="Genomic_DNA"/>
</dbReference>
<gene>
    <name evidence="5" type="ORF">PLBR_LOCUS5632</name>
</gene>
<feature type="coiled-coil region" evidence="2">
    <location>
        <begin position="474"/>
        <end position="550"/>
    </location>
</feature>
<protein>
    <recommendedName>
        <fullName evidence="4">RING-type domain-containing protein</fullName>
    </recommendedName>
</protein>
<dbReference type="InterPro" id="IPR039889">
    <property type="entry name" value="CCD33"/>
</dbReference>
<feature type="domain" description="RING-type" evidence="4">
    <location>
        <begin position="909"/>
        <end position="956"/>
    </location>
</feature>
<dbReference type="Proteomes" id="UP000290189">
    <property type="component" value="Unassembled WGS sequence"/>
</dbReference>
<dbReference type="AlphaFoldDB" id="A0A3P3YE07"/>
<dbReference type="CDD" id="cd16448">
    <property type="entry name" value="RING-H2"/>
    <property type="match status" value="1"/>
</dbReference>
<evidence type="ECO:0000313" key="6">
    <source>
        <dbReference type="Proteomes" id="UP000290189"/>
    </source>
</evidence>
<evidence type="ECO:0000259" key="4">
    <source>
        <dbReference type="PROSITE" id="PS50089"/>
    </source>
</evidence>
<dbReference type="PANTHER" id="PTHR21623">
    <property type="entry name" value="SPERIOLIN-BINDING FACTOR"/>
    <property type="match status" value="1"/>
</dbReference>
<dbReference type="GO" id="GO:0008270">
    <property type="term" value="F:zinc ion binding"/>
    <property type="evidence" value="ECO:0007669"/>
    <property type="project" value="UniProtKB-KW"/>
</dbReference>
<organism evidence="5 6">
    <name type="scientific">Plasmodiophora brassicae</name>
    <name type="common">Clubroot disease agent</name>
    <dbReference type="NCBI Taxonomy" id="37360"/>
    <lineage>
        <taxon>Eukaryota</taxon>
        <taxon>Sar</taxon>
        <taxon>Rhizaria</taxon>
        <taxon>Endomyxa</taxon>
        <taxon>Phytomyxea</taxon>
        <taxon>Plasmodiophorida</taxon>
        <taxon>Plasmodiophoridae</taxon>
        <taxon>Plasmodiophora</taxon>
    </lineage>
</organism>
<keyword evidence="2" id="KW-0175">Coiled coil</keyword>
<keyword evidence="5" id="KW-0496">Mitochondrion</keyword>
<geneLocation type="mitochondrion" evidence="5"/>
<keyword evidence="1" id="KW-0863">Zinc-finger</keyword>
<dbReference type="SUPFAM" id="SSF57850">
    <property type="entry name" value="RING/U-box"/>
    <property type="match status" value="1"/>
</dbReference>
<dbReference type="PANTHER" id="PTHR21623:SF2">
    <property type="entry name" value="COILED-COIL DOMAIN-CONTAINING PROTEIN 33"/>
    <property type="match status" value="1"/>
</dbReference>
<evidence type="ECO:0000256" key="1">
    <source>
        <dbReference type="PROSITE-ProRule" id="PRU00175"/>
    </source>
</evidence>
<proteinExistence type="predicted"/>
<evidence type="ECO:0000256" key="3">
    <source>
        <dbReference type="SAM" id="MobiDB-lite"/>
    </source>
</evidence>
<dbReference type="GO" id="GO:0005777">
    <property type="term" value="C:peroxisome"/>
    <property type="evidence" value="ECO:0007669"/>
    <property type="project" value="TreeGrafter"/>
</dbReference>